<accession>A0AAV4D379</accession>
<dbReference type="PROSITE" id="PS50948">
    <property type="entry name" value="PAN"/>
    <property type="match status" value="1"/>
</dbReference>
<reference evidence="4 5" key="1">
    <citation type="journal article" date="2021" name="Elife">
        <title>Chloroplast acquisition without the gene transfer in kleptoplastic sea slugs, Plakobranchus ocellatus.</title>
        <authorList>
            <person name="Maeda T."/>
            <person name="Takahashi S."/>
            <person name="Yoshida T."/>
            <person name="Shimamura S."/>
            <person name="Takaki Y."/>
            <person name="Nagai Y."/>
            <person name="Toyoda A."/>
            <person name="Suzuki Y."/>
            <person name="Arimoto A."/>
            <person name="Ishii H."/>
            <person name="Satoh N."/>
            <person name="Nishiyama T."/>
            <person name="Hasebe M."/>
            <person name="Maruyama T."/>
            <person name="Minagawa J."/>
            <person name="Obokata J."/>
            <person name="Shigenobu S."/>
        </authorList>
    </citation>
    <scope>NUCLEOTIDE SEQUENCE [LARGE SCALE GENOMIC DNA]</scope>
</reference>
<dbReference type="PANTHER" id="PTHR19143">
    <property type="entry name" value="FIBRINOGEN/TENASCIN/ANGIOPOEITIN"/>
    <property type="match status" value="1"/>
</dbReference>
<dbReference type="Proteomes" id="UP000735302">
    <property type="component" value="Unassembled WGS sequence"/>
</dbReference>
<sequence>MKHIHVLVAFSMLLFYVHLNVSTYVQSFWRENDYALQNFCNVTSSSYSAVSANKSLIQCAVFCSRNESCAGYTYSNDSSCSLFASNLWNHNCSFIEDNNSSFSAFVKTATRYWEPQCLNGASLTATNTCVCVDGWIGDRCNNLMEDCTAGKIVANYTEDKVYWVKPSLAPKKFKVKCQMSGEFGMTQMQLKVSDNATFNKTWQEFKDGFDFSPQKDYWLGNDNIHHITASKPHTMVISIVIGNTTHQRYFYDFVMANETEDYAVTYREAFTNMSLAWHLESCWGNESIRFSTYDRDNDGMDSINCASEFGAGWWYQYSNCTECNPNGDLYPNEVQVIENAPLYLQGPSNPTGQIAE</sequence>
<feature type="chain" id="PRO_5043472677" evidence="1">
    <location>
        <begin position="20"/>
        <end position="356"/>
    </location>
</feature>
<evidence type="ECO:0000313" key="4">
    <source>
        <dbReference type="EMBL" id="GFO38634.1"/>
    </source>
</evidence>
<protein>
    <submittedName>
        <fullName evidence="4">Fibrinogen 1-like protein</fullName>
    </submittedName>
</protein>
<evidence type="ECO:0000256" key="1">
    <source>
        <dbReference type="SAM" id="SignalP"/>
    </source>
</evidence>
<gene>
    <name evidence="4" type="ORF">PoB_006513900</name>
</gene>
<feature type="domain" description="Apple" evidence="2">
    <location>
        <begin position="40"/>
        <end position="109"/>
    </location>
</feature>
<comment type="caution">
    <text evidence="4">The sequence shown here is derived from an EMBL/GenBank/DDBJ whole genome shotgun (WGS) entry which is preliminary data.</text>
</comment>
<dbReference type="Gene3D" id="2.10.25.10">
    <property type="entry name" value="Laminin"/>
    <property type="match status" value="1"/>
</dbReference>
<feature type="signal peptide" evidence="1">
    <location>
        <begin position="1"/>
        <end position="19"/>
    </location>
</feature>
<dbReference type="PROSITE" id="PS51406">
    <property type="entry name" value="FIBRINOGEN_C_2"/>
    <property type="match status" value="1"/>
</dbReference>
<dbReference type="PROSITE" id="PS01186">
    <property type="entry name" value="EGF_2"/>
    <property type="match status" value="1"/>
</dbReference>
<dbReference type="InterPro" id="IPR003609">
    <property type="entry name" value="Pan_app"/>
</dbReference>
<dbReference type="PANTHER" id="PTHR19143:SF444">
    <property type="entry name" value="PROTEIN SCABROUS"/>
    <property type="match status" value="1"/>
</dbReference>
<dbReference type="SUPFAM" id="SSF56496">
    <property type="entry name" value="Fibrinogen C-terminal domain-like"/>
    <property type="match status" value="1"/>
</dbReference>
<dbReference type="EMBL" id="BLXT01007329">
    <property type="protein sequence ID" value="GFO38634.1"/>
    <property type="molecule type" value="Genomic_DNA"/>
</dbReference>
<dbReference type="Gene3D" id="3.90.215.10">
    <property type="entry name" value="Gamma Fibrinogen, chain A, domain 1"/>
    <property type="match status" value="1"/>
</dbReference>
<proteinExistence type="predicted"/>
<dbReference type="SMART" id="SM00186">
    <property type="entry name" value="FBG"/>
    <property type="match status" value="1"/>
</dbReference>
<name>A0AAV4D379_9GAST</name>
<dbReference type="InterPro" id="IPR002181">
    <property type="entry name" value="Fibrinogen_a/b/g_C_dom"/>
</dbReference>
<evidence type="ECO:0000259" key="3">
    <source>
        <dbReference type="PROSITE" id="PS51406"/>
    </source>
</evidence>
<feature type="domain" description="Fibrinogen C-terminal" evidence="3">
    <location>
        <begin position="138"/>
        <end position="327"/>
    </location>
</feature>
<keyword evidence="1" id="KW-0732">Signal</keyword>
<dbReference type="InterPro" id="IPR050373">
    <property type="entry name" value="Fibrinogen_C-term_domain"/>
</dbReference>
<evidence type="ECO:0000259" key="2">
    <source>
        <dbReference type="PROSITE" id="PS50948"/>
    </source>
</evidence>
<dbReference type="Pfam" id="PF00147">
    <property type="entry name" value="Fibrinogen_C"/>
    <property type="match status" value="1"/>
</dbReference>
<dbReference type="InterPro" id="IPR000742">
    <property type="entry name" value="EGF"/>
</dbReference>
<dbReference type="InterPro" id="IPR014716">
    <property type="entry name" value="Fibrinogen_a/b/g_C_1"/>
</dbReference>
<evidence type="ECO:0000313" key="5">
    <source>
        <dbReference type="Proteomes" id="UP000735302"/>
    </source>
</evidence>
<dbReference type="GO" id="GO:0005615">
    <property type="term" value="C:extracellular space"/>
    <property type="evidence" value="ECO:0007669"/>
    <property type="project" value="TreeGrafter"/>
</dbReference>
<dbReference type="InterPro" id="IPR036056">
    <property type="entry name" value="Fibrinogen-like_C"/>
</dbReference>
<keyword evidence="5" id="KW-1185">Reference proteome</keyword>
<dbReference type="AlphaFoldDB" id="A0AAV4D379"/>
<organism evidence="4 5">
    <name type="scientific">Plakobranchus ocellatus</name>
    <dbReference type="NCBI Taxonomy" id="259542"/>
    <lineage>
        <taxon>Eukaryota</taxon>
        <taxon>Metazoa</taxon>
        <taxon>Spiralia</taxon>
        <taxon>Lophotrochozoa</taxon>
        <taxon>Mollusca</taxon>
        <taxon>Gastropoda</taxon>
        <taxon>Heterobranchia</taxon>
        <taxon>Euthyneura</taxon>
        <taxon>Panpulmonata</taxon>
        <taxon>Sacoglossa</taxon>
        <taxon>Placobranchoidea</taxon>
        <taxon>Plakobranchidae</taxon>
        <taxon>Plakobranchus</taxon>
    </lineage>
</organism>
<dbReference type="Gene3D" id="4.10.530.10">
    <property type="entry name" value="Gamma-fibrinogen Carboxyl Terminal Fragment, domain 2"/>
    <property type="match status" value="1"/>
</dbReference>